<evidence type="ECO:0000256" key="1">
    <source>
        <dbReference type="SAM" id="MobiDB-lite"/>
    </source>
</evidence>
<name>A0ABN1WGQ5_9PSEU</name>
<feature type="region of interest" description="Disordered" evidence="1">
    <location>
        <begin position="1"/>
        <end position="55"/>
    </location>
</feature>
<organism evidence="2 3">
    <name type="scientific">Prauserella halophila</name>
    <dbReference type="NCBI Taxonomy" id="185641"/>
    <lineage>
        <taxon>Bacteria</taxon>
        <taxon>Bacillati</taxon>
        <taxon>Actinomycetota</taxon>
        <taxon>Actinomycetes</taxon>
        <taxon>Pseudonocardiales</taxon>
        <taxon>Pseudonocardiaceae</taxon>
        <taxon>Prauserella</taxon>
    </lineage>
</organism>
<reference evidence="2 3" key="1">
    <citation type="journal article" date="2019" name="Int. J. Syst. Evol. Microbiol.">
        <title>The Global Catalogue of Microorganisms (GCM) 10K type strain sequencing project: providing services to taxonomists for standard genome sequencing and annotation.</title>
        <authorList>
            <consortium name="The Broad Institute Genomics Platform"/>
            <consortium name="The Broad Institute Genome Sequencing Center for Infectious Disease"/>
            <person name="Wu L."/>
            <person name="Ma J."/>
        </authorList>
    </citation>
    <scope>NUCLEOTIDE SEQUENCE [LARGE SCALE GENOMIC DNA]</scope>
    <source>
        <strain evidence="2 3">JCM 13023</strain>
    </source>
</reference>
<feature type="compositionally biased region" description="Polar residues" evidence="1">
    <location>
        <begin position="36"/>
        <end position="45"/>
    </location>
</feature>
<gene>
    <name evidence="2" type="ORF">GCM10009676_35380</name>
</gene>
<dbReference type="EMBL" id="BAAALN010000012">
    <property type="protein sequence ID" value="GAA1246214.1"/>
    <property type="molecule type" value="Genomic_DNA"/>
</dbReference>
<feature type="compositionally biased region" description="Low complexity" evidence="1">
    <location>
        <begin position="7"/>
        <end position="20"/>
    </location>
</feature>
<sequence length="55" mass="5735">MVTASLTRRTGTAAAAATGTDPTGSDERTDMVSDAKNPQTDTSNAELMDNRFNDG</sequence>
<protein>
    <submittedName>
        <fullName evidence="2">Uncharacterized protein</fullName>
    </submittedName>
</protein>
<evidence type="ECO:0000313" key="2">
    <source>
        <dbReference type="EMBL" id="GAA1246214.1"/>
    </source>
</evidence>
<keyword evidence="3" id="KW-1185">Reference proteome</keyword>
<proteinExistence type="predicted"/>
<dbReference type="Proteomes" id="UP001500653">
    <property type="component" value="Unassembled WGS sequence"/>
</dbReference>
<comment type="caution">
    <text evidence="2">The sequence shown here is derived from an EMBL/GenBank/DDBJ whole genome shotgun (WGS) entry which is preliminary data.</text>
</comment>
<accession>A0ABN1WGQ5</accession>
<evidence type="ECO:0000313" key="3">
    <source>
        <dbReference type="Proteomes" id="UP001500653"/>
    </source>
</evidence>